<evidence type="ECO:0000313" key="4">
    <source>
        <dbReference type="Proteomes" id="UP000018208"/>
    </source>
</evidence>
<keyword evidence="1" id="KW-1133">Transmembrane helix</keyword>
<reference evidence="3" key="1">
    <citation type="journal article" date="2014" name="PLoS Genet.">
        <title>The Genome of Spironucleus salmonicida Highlights a Fish Pathogen Adapted to Fluctuating Environments.</title>
        <authorList>
            <person name="Xu F."/>
            <person name="Jerlstrom-Hultqvist J."/>
            <person name="Einarsson E."/>
            <person name="Astvaldsson A."/>
            <person name="Svard S.G."/>
            <person name="Andersson J.O."/>
        </authorList>
    </citation>
    <scope>NUCLEOTIDE SEQUENCE</scope>
    <source>
        <strain evidence="3">ATCC 50377</strain>
    </source>
</reference>
<dbReference type="InterPro" id="IPR009030">
    <property type="entry name" value="Growth_fac_rcpt_cys_sf"/>
</dbReference>
<evidence type="ECO:0000256" key="1">
    <source>
        <dbReference type="SAM" id="Phobius"/>
    </source>
</evidence>
<evidence type="ECO:0000313" key="2">
    <source>
        <dbReference type="EMBL" id="KAH0569602.1"/>
    </source>
</evidence>
<dbReference type="OrthoDB" id="10252017at2759"/>
<sequence>MADTGTCTKTVTTCKAGHFCPTTDTTSVSCIPCTEDMKFGQGCYCEDNMVTTNCKTCSGRSCSTCLPGSFLSGNMCQKCFKGCGQCTDSNTCQKCADGYKLDNNECDRICSKNEDCQDDASTFCEISLKSCVPCGNKCLICSSGIFCNACDGSSHVTTIDGKCTPNCENLADGNYCKNGVATPCVAGLDSACKCQFARNCASCDSSLNGCETCLPNVIKGEDGTCKDCAVGFKHIGDMCWPEQQGTGTNKIGTGAIVGIVVGVLVVVGAVGGGLAYYFVRRAKK</sequence>
<dbReference type="KEGG" id="ssao:94302580"/>
<dbReference type="InterPro" id="IPR006212">
    <property type="entry name" value="Furin_repeat"/>
</dbReference>
<feature type="transmembrane region" description="Helical" evidence="1">
    <location>
        <begin position="255"/>
        <end position="279"/>
    </location>
</feature>
<protein>
    <submittedName>
        <fullName evidence="3">Cysteine-rich membrane protein 1</fullName>
    </submittedName>
</protein>
<dbReference type="RefSeq" id="XP_067760375.1">
    <property type="nucleotide sequence ID" value="XM_067912318.1"/>
</dbReference>
<evidence type="ECO:0000313" key="3">
    <source>
        <dbReference type="EMBL" id="KAH0569604.1"/>
    </source>
</evidence>
<keyword evidence="4" id="KW-1185">Reference proteome</keyword>
<dbReference type="EMBL" id="AUWU02000009">
    <property type="protein sequence ID" value="KAH0569602.1"/>
    <property type="molecule type" value="Genomic_DNA"/>
</dbReference>
<dbReference type="AlphaFoldDB" id="A0A9P8LK95"/>
<dbReference type="SMART" id="SM00261">
    <property type="entry name" value="FU"/>
    <property type="match status" value="3"/>
</dbReference>
<gene>
    <name evidence="2" type="ORF">SS50377_28557</name>
    <name evidence="3" type="ORF">SS50377_28559</name>
</gene>
<organism evidence="3 4">
    <name type="scientific">Spironucleus salmonicida</name>
    <dbReference type="NCBI Taxonomy" id="348837"/>
    <lineage>
        <taxon>Eukaryota</taxon>
        <taxon>Metamonada</taxon>
        <taxon>Diplomonadida</taxon>
        <taxon>Hexamitidae</taxon>
        <taxon>Hexamitinae</taxon>
        <taxon>Spironucleus</taxon>
    </lineage>
</organism>
<dbReference type="Proteomes" id="UP000018208">
    <property type="component" value="Unassembled WGS sequence"/>
</dbReference>
<dbReference type="EMBL" id="AUWU02000009">
    <property type="protein sequence ID" value="KAH0569604.1"/>
    <property type="molecule type" value="Genomic_DNA"/>
</dbReference>
<name>A0A9P8LK95_9EUKA</name>
<dbReference type="Gene3D" id="2.10.220.10">
    <property type="entry name" value="Hormone Receptor, Insulin-like Growth Factor Receptor 1, Chain A, domain 2"/>
    <property type="match status" value="1"/>
</dbReference>
<proteinExistence type="predicted"/>
<reference evidence="3" key="2">
    <citation type="submission" date="2020-12" db="EMBL/GenBank/DDBJ databases">
        <title>New Spironucleus salmonicida genome in near-complete chromosomes.</title>
        <authorList>
            <person name="Xu F."/>
            <person name="Kurt Z."/>
            <person name="Jimenez-Gonzalez A."/>
            <person name="Astvaldsson A."/>
            <person name="Andersson J.O."/>
            <person name="Svard S.G."/>
        </authorList>
    </citation>
    <scope>NUCLEOTIDE SEQUENCE</scope>
    <source>
        <strain evidence="3">ATCC 50377</strain>
    </source>
</reference>
<accession>A0A9P8LK95</accession>
<comment type="caution">
    <text evidence="3">The sequence shown here is derived from an EMBL/GenBank/DDBJ whole genome shotgun (WGS) entry which is preliminary data.</text>
</comment>
<keyword evidence="1" id="KW-0472">Membrane</keyword>
<dbReference type="SUPFAM" id="SSF57184">
    <property type="entry name" value="Growth factor receptor domain"/>
    <property type="match status" value="1"/>
</dbReference>
<dbReference type="GeneID" id="94302580"/>
<keyword evidence="1" id="KW-0812">Transmembrane</keyword>